<feature type="compositionally biased region" description="Polar residues" evidence="1">
    <location>
        <begin position="237"/>
        <end position="249"/>
    </location>
</feature>
<dbReference type="Proteomes" id="UP000255284">
    <property type="component" value="Unassembled WGS sequence"/>
</dbReference>
<comment type="caution">
    <text evidence="3">The sequence shown here is derived from an EMBL/GenBank/DDBJ whole genome shotgun (WGS) entry which is preliminary data.</text>
</comment>
<name>A0A8G2HUD3_9ACTO</name>
<dbReference type="Pfam" id="PF11361">
    <property type="entry name" value="DUF3159"/>
    <property type="match status" value="1"/>
</dbReference>
<evidence type="ECO:0000313" key="3">
    <source>
        <dbReference type="EMBL" id="STO17486.1"/>
    </source>
</evidence>
<dbReference type="InterPro" id="IPR016566">
    <property type="entry name" value="UCP010219"/>
</dbReference>
<keyword evidence="2" id="KW-0812">Transmembrane</keyword>
<keyword evidence="2" id="KW-0472">Membrane</keyword>
<evidence type="ECO:0000256" key="1">
    <source>
        <dbReference type="SAM" id="MobiDB-lite"/>
    </source>
</evidence>
<feature type="region of interest" description="Disordered" evidence="1">
    <location>
        <begin position="237"/>
        <end position="263"/>
    </location>
</feature>
<organism evidence="3 4">
    <name type="scientific">Mobiluncus mulieris</name>
    <dbReference type="NCBI Taxonomy" id="2052"/>
    <lineage>
        <taxon>Bacteria</taxon>
        <taxon>Bacillati</taxon>
        <taxon>Actinomycetota</taxon>
        <taxon>Actinomycetes</taxon>
        <taxon>Actinomycetales</taxon>
        <taxon>Actinomycetaceae</taxon>
        <taxon>Mobiluncus</taxon>
    </lineage>
</organism>
<accession>A0A8G2HUD3</accession>
<evidence type="ECO:0000313" key="4">
    <source>
        <dbReference type="Proteomes" id="UP000255284"/>
    </source>
</evidence>
<feature type="transmembrane region" description="Helical" evidence="2">
    <location>
        <begin position="197"/>
        <end position="221"/>
    </location>
</feature>
<protein>
    <submittedName>
        <fullName evidence="3">Protein of uncharacterized function (DUF3159)</fullName>
    </submittedName>
</protein>
<reference evidence="3 4" key="1">
    <citation type="submission" date="2018-06" db="EMBL/GenBank/DDBJ databases">
        <authorList>
            <consortium name="Pathogen Informatics"/>
            <person name="Doyle S."/>
        </authorList>
    </citation>
    <scope>NUCLEOTIDE SEQUENCE [LARGE SCALE GENOMIC DNA]</scope>
    <source>
        <strain evidence="3 4">NCTC11819</strain>
    </source>
</reference>
<sequence>MNSPQPDIDPETVAKLTSRLGQYGAKLDQSEFSWQDSVGGWRGILESIGPTLVFLVAFLAGLEVWMAAAVALGFAVVLIIVRLVRRQSLSQAIAGSLMVIIGALWAWKSGKGENFFIMGIITNAVYLGVFLVSLVVRWPLIGLVVGWFRQQGVAWRRDPQLRSDRKAYYAVTLLWIVMFALRLVVKVPLYLAGNVPVLGTLHLVMGVPLFALVTYLSWLFLRRTHGDFFTRIPGESPGNSALSASSDTGSAVVRDSDTSQDIA</sequence>
<dbReference type="EMBL" id="UGGQ01000006">
    <property type="protein sequence ID" value="STO17486.1"/>
    <property type="molecule type" value="Genomic_DNA"/>
</dbReference>
<feature type="transmembrane region" description="Helical" evidence="2">
    <location>
        <begin position="52"/>
        <end position="81"/>
    </location>
</feature>
<evidence type="ECO:0000256" key="2">
    <source>
        <dbReference type="SAM" id="Phobius"/>
    </source>
</evidence>
<feature type="transmembrane region" description="Helical" evidence="2">
    <location>
        <begin position="127"/>
        <end position="148"/>
    </location>
</feature>
<proteinExistence type="predicted"/>
<gene>
    <name evidence="3" type="ORF">NCTC11819_02080</name>
</gene>
<feature type="transmembrane region" description="Helical" evidence="2">
    <location>
        <begin position="168"/>
        <end position="185"/>
    </location>
</feature>
<keyword evidence="2" id="KW-1133">Transmembrane helix</keyword>
<dbReference type="AlphaFoldDB" id="A0A8G2HUD3"/>
<feature type="transmembrane region" description="Helical" evidence="2">
    <location>
        <begin position="88"/>
        <end position="107"/>
    </location>
</feature>